<organism evidence="2 3">
    <name type="scientific">Pandoraea sputorum</name>
    <dbReference type="NCBI Taxonomy" id="93222"/>
    <lineage>
        <taxon>Bacteria</taxon>
        <taxon>Pseudomonadati</taxon>
        <taxon>Pseudomonadota</taxon>
        <taxon>Betaproteobacteria</taxon>
        <taxon>Burkholderiales</taxon>
        <taxon>Burkholderiaceae</taxon>
        <taxon>Pandoraea</taxon>
    </lineage>
</organism>
<evidence type="ECO:0000313" key="3">
    <source>
        <dbReference type="Proteomes" id="UP000215126"/>
    </source>
</evidence>
<dbReference type="EMBL" id="LT906435">
    <property type="protein sequence ID" value="SNU85641.1"/>
    <property type="molecule type" value="Genomic_DNA"/>
</dbReference>
<accession>A0A239SJR8</accession>
<dbReference type="AlphaFoldDB" id="A0A239SJR8"/>
<name>A0A239SJR8_9BURK</name>
<dbReference type="Pfam" id="PF07883">
    <property type="entry name" value="Cupin_2"/>
    <property type="match status" value="1"/>
</dbReference>
<gene>
    <name evidence="2" type="ORF">SAMEA4530655_02704</name>
</gene>
<dbReference type="SUPFAM" id="SSF51182">
    <property type="entry name" value="RmlC-like cupins"/>
    <property type="match status" value="1"/>
</dbReference>
<dbReference type="InterPro" id="IPR013096">
    <property type="entry name" value="Cupin_2"/>
</dbReference>
<dbReference type="InterPro" id="IPR011051">
    <property type="entry name" value="RmlC_Cupin_sf"/>
</dbReference>
<protein>
    <submittedName>
        <fullName evidence="2">Cupin domain</fullName>
    </submittedName>
</protein>
<sequence>MQRDAFERELANEGFTAFVTVTREAGGLDTHTHPFEAKALILSGAIVIRVGDVERRYGEGDVFHLAAGEPHAERYGPAGVQYLVGRK</sequence>
<evidence type="ECO:0000259" key="1">
    <source>
        <dbReference type="Pfam" id="PF07883"/>
    </source>
</evidence>
<feature type="domain" description="Cupin type-2" evidence="1">
    <location>
        <begin position="27"/>
        <end position="72"/>
    </location>
</feature>
<dbReference type="KEGG" id="pspu:NA29_17695"/>
<dbReference type="GeneID" id="88095336"/>
<dbReference type="STRING" id="93222.NA29_17695"/>
<dbReference type="InterPro" id="IPR014710">
    <property type="entry name" value="RmlC-like_jellyroll"/>
</dbReference>
<dbReference type="RefSeq" id="WP_039398819.1">
    <property type="nucleotide sequence ID" value="NZ_AP028930.1"/>
</dbReference>
<keyword evidence="3" id="KW-1185">Reference proteome</keyword>
<dbReference type="Gene3D" id="2.60.120.10">
    <property type="entry name" value="Jelly Rolls"/>
    <property type="match status" value="1"/>
</dbReference>
<proteinExistence type="predicted"/>
<dbReference type="OrthoDB" id="8756764at2"/>
<dbReference type="Proteomes" id="UP000215126">
    <property type="component" value="Chromosome 1"/>
</dbReference>
<reference evidence="2 3" key="1">
    <citation type="submission" date="2017-06" db="EMBL/GenBank/DDBJ databases">
        <authorList>
            <consortium name="Pathogen Informatics"/>
        </authorList>
    </citation>
    <scope>NUCLEOTIDE SEQUENCE [LARGE SCALE GENOMIC DNA]</scope>
    <source>
        <strain evidence="2 3">NCTC13161</strain>
    </source>
</reference>
<evidence type="ECO:0000313" key="2">
    <source>
        <dbReference type="EMBL" id="SNU85641.1"/>
    </source>
</evidence>